<dbReference type="GO" id="GO:0009451">
    <property type="term" value="P:RNA modification"/>
    <property type="evidence" value="ECO:0007669"/>
    <property type="project" value="InterPro"/>
</dbReference>
<dbReference type="EMBL" id="PKPP01002694">
    <property type="protein sequence ID" value="PWA73704.1"/>
    <property type="molecule type" value="Genomic_DNA"/>
</dbReference>
<dbReference type="FunFam" id="1.25.40.10:FF:001093">
    <property type="entry name" value="Pentatricopeptide repeat-containing protein At2g34400"/>
    <property type="match status" value="1"/>
</dbReference>
<dbReference type="Pfam" id="PF14432">
    <property type="entry name" value="DYW_deaminase"/>
    <property type="match status" value="1"/>
</dbReference>
<dbReference type="Pfam" id="PF01535">
    <property type="entry name" value="PPR"/>
    <property type="match status" value="7"/>
</dbReference>
<gene>
    <name evidence="5" type="ORF">CTI12_AA257230</name>
</gene>
<dbReference type="Pfam" id="PF20431">
    <property type="entry name" value="E_motif"/>
    <property type="match status" value="1"/>
</dbReference>
<keyword evidence="6" id="KW-1185">Reference proteome</keyword>
<dbReference type="PANTHER" id="PTHR47926:SF411">
    <property type="entry name" value="PENTATRICOPEPTIDE REPEAT-CONTAINING PROTEIN"/>
    <property type="match status" value="1"/>
</dbReference>
<accession>A0A2U1NJK9</accession>
<reference evidence="5 6" key="1">
    <citation type="journal article" date="2018" name="Mol. Plant">
        <title>The genome of Artemisia annua provides insight into the evolution of Asteraceae family and artemisinin biosynthesis.</title>
        <authorList>
            <person name="Shen Q."/>
            <person name="Zhang L."/>
            <person name="Liao Z."/>
            <person name="Wang S."/>
            <person name="Yan T."/>
            <person name="Shi P."/>
            <person name="Liu M."/>
            <person name="Fu X."/>
            <person name="Pan Q."/>
            <person name="Wang Y."/>
            <person name="Lv Z."/>
            <person name="Lu X."/>
            <person name="Zhang F."/>
            <person name="Jiang W."/>
            <person name="Ma Y."/>
            <person name="Chen M."/>
            <person name="Hao X."/>
            <person name="Li L."/>
            <person name="Tang Y."/>
            <person name="Lv G."/>
            <person name="Zhou Y."/>
            <person name="Sun X."/>
            <person name="Brodelius P.E."/>
            <person name="Rose J.K.C."/>
            <person name="Tang K."/>
        </authorList>
    </citation>
    <scope>NUCLEOTIDE SEQUENCE [LARGE SCALE GENOMIC DNA]</scope>
    <source>
        <strain evidence="6">cv. Huhao1</strain>
        <tissue evidence="5">Leaf</tissue>
    </source>
</reference>
<feature type="repeat" description="PPR" evidence="3">
    <location>
        <begin position="122"/>
        <end position="156"/>
    </location>
</feature>
<dbReference type="NCBIfam" id="TIGR00756">
    <property type="entry name" value="PPR"/>
    <property type="match status" value="5"/>
</dbReference>
<dbReference type="InterPro" id="IPR046960">
    <property type="entry name" value="PPR_At4g14850-like_plant"/>
</dbReference>
<evidence type="ECO:0000256" key="2">
    <source>
        <dbReference type="ARBA" id="ARBA00022737"/>
    </source>
</evidence>
<protein>
    <recommendedName>
        <fullName evidence="4">DYW domain-containing protein</fullName>
    </recommendedName>
</protein>
<comment type="caution">
    <text evidence="5">The sequence shown here is derived from an EMBL/GenBank/DDBJ whole genome shotgun (WGS) entry which is preliminary data.</text>
</comment>
<dbReference type="FunFam" id="1.25.40.10:FF:000470">
    <property type="entry name" value="Pentatricopeptide repeat-containing protein At5g66520"/>
    <property type="match status" value="1"/>
</dbReference>
<proteinExistence type="inferred from homology"/>
<evidence type="ECO:0000256" key="3">
    <source>
        <dbReference type="PROSITE-ProRule" id="PRU00708"/>
    </source>
</evidence>
<keyword evidence="2" id="KW-0677">Repeat</keyword>
<dbReference type="InterPro" id="IPR046848">
    <property type="entry name" value="E_motif"/>
</dbReference>
<name>A0A2U1NJK9_ARTAN</name>
<dbReference type="GO" id="GO:0008270">
    <property type="term" value="F:zinc ion binding"/>
    <property type="evidence" value="ECO:0007669"/>
    <property type="project" value="InterPro"/>
</dbReference>
<dbReference type="InterPro" id="IPR032867">
    <property type="entry name" value="DYW_dom"/>
</dbReference>
<dbReference type="Proteomes" id="UP000245207">
    <property type="component" value="Unassembled WGS sequence"/>
</dbReference>
<evidence type="ECO:0000313" key="5">
    <source>
        <dbReference type="EMBL" id="PWA73704.1"/>
    </source>
</evidence>
<dbReference type="GO" id="GO:0003723">
    <property type="term" value="F:RNA binding"/>
    <property type="evidence" value="ECO:0007669"/>
    <property type="project" value="InterPro"/>
</dbReference>
<organism evidence="5 6">
    <name type="scientific">Artemisia annua</name>
    <name type="common">Sweet wormwood</name>
    <dbReference type="NCBI Taxonomy" id="35608"/>
    <lineage>
        <taxon>Eukaryota</taxon>
        <taxon>Viridiplantae</taxon>
        <taxon>Streptophyta</taxon>
        <taxon>Embryophyta</taxon>
        <taxon>Tracheophyta</taxon>
        <taxon>Spermatophyta</taxon>
        <taxon>Magnoliopsida</taxon>
        <taxon>eudicotyledons</taxon>
        <taxon>Gunneridae</taxon>
        <taxon>Pentapetalae</taxon>
        <taxon>asterids</taxon>
        <taxon>campanulids</taxon>
        <taxon>Asterales</taxon>
        <taxon>Asteraceae</taxon>
        <taxon>Asteroideae</taxon>
        <taxon>Anthemideae</taxon>
        <taxon>Artemisiinae</taxon>
        <taxon>Artemisia</taxon>
    </lineage>
</organism>
<feature type="repeat" description="PPR" evidence="3">
    <location>
        <begin position="392"/>
        <end position="426"/>
    </location>
</feature>
<dbReference type="InterPro" id="IPR011990">
    <property type="entry name" value="TPR-like_helical_dom_sf"/>
</dbReference>
<dbReference type="PROSITE" id="PS51375">
    <property type="entry name" value="PPR"/>
    <property type="match status" value="4"/>
</dbReference>
<evidence type="ECO:0000259" key="4">
    <source>
        <dbReference type="Pfam" id="PF14432"/>
    </source>
</evidence>
<dbReference type="PANTHER" id="PTHR47926">
    <property type="entry name" value="PENTATRICOPEPTIDE REPEAT-CONTAINING PROTEIN"/>
    <property type="match status" value="1"/>
</dbReference>
<evidence type="ECO:0000313" key="6">
    <source>
        <dbReference type="Proteomes" id="UP000245207"/>
    </source>
</evidence>
<dbReference type="InterPro" id="IPR002885">
    <property type="entry name" value="PPR_rpt"/>
</dbReference>
<feature type="repeat" description="PPR" evidence="3">
    <location>
        <begin position="227"/>
        <end position="261"/>
    </location>
</feature>
<comment type="similarity">
    <text evidence="1">Belongs to the PPR family. PCMP-H subfamily.</text>
</comment>
<evidence type="ECO:0000256" key="1">
    <source>
        <dbReference type="ARBA" id="ARBA00006643"/>
    </source>
</evidence>
<dbReference type="OrthoDB" id="2122657at2759"/>
<dbReference type="Pfam" id="PF13041">
    <property type="entry name" value="PPR_2"/>
    <property type="match status" value="1"/>
</dbReference>
<sequence length="701" mass="79120">MSGCLFIGLFGHGVWIFKIEFGNWALDFVGLLLSLPYIKVIKLLKYFKMFSSQLVQTDYQMLTLLKRCKTLRTLTQLHTQLIKTGLENDPFLTGNLILHCAINITNAVPYAHSILHYFPNPTAFMYNTLIRGYVESDHPCNALITFNEMRRNRMSHIVCLDSFTFAFVLKAVANMRSWDSGVQVHCLGIVYGLDMHIYVGTTLISMYAECGWIKEARKVFDEMLAPNVVAWNAMITGCIRCCDVEGAEMLYRRMDVKDLVSSNVMLDGFMKSGEVEVAKRMFFEEMDVKDDVSWSTMIVGFSHNGCFGEALDLFVELHRVGLRPNEVSLTGVLSVCAQSGAFEFGKIVHCYIEKCGFVWIRSVNNALLDTYSKCGNIDMARLVFERMPGFKSIVSWTTMVAGLAMQGYGDEALKLFHQMEDSGIKPDGITFISILYACSHAGLIEDGCRYFSMMKNDYGIEPTYEHYGCMVDLYGRAGDLQKAYKFITQMPIKPNAVIWRTLLGACSIHGNVELAEEVQLRLSELDPSDSGDHVLLSNIYAVAGKWKDVATVRKSMTSQGLTKTPGWSMIEVDKIMYSFVAGEKDNEVTKEAYTKLKEIMSRLRVEAGYASEVIGSVLHDIEDEEKEDSLVTHSEKLALAFGMSRLCDGSVIRIVKNLRVCKDCHTVMKLVSNVFGIEIVLRDRSRFHSFRNGSCSCKDYW</sequence>
<dbReference type="Gene3D" id="1.25.40.10">
    <property type="entry name" value="Tetratricopeptide repeat domain"/>
    <property type="match status" value="4"/>
</dbReference>
<feature type="domain" description="DYW" evidence="4">
    <location>
        <begin position="609"/>
        <end position="701"/>
    </location>
</feature>
<dbReference type="AlphaFoldDB" id="A0A2U1NJK9"/>
<feature type="repeat" description="PPR" evidence="3">
    <location>
        <begin position="290"/>
        <end position="324"/>
    </location>
</feature>